<feature type="transmembrane region" description="Helical" evidence="7">
    <location>
        <begin position="41"/>
        <end position="59"/>
    </location>
</feature>
<dbReference type="InterPro" id="IPR050833">
    <property type="entry name" value="Poly_Biosynth_Transport"/>
</dbReference>
<dbReference type="Proteomes" id="UP000441160">
    <property type="component" value="Unassembled WGS sequence"/>
</dbReference>
<proteinExistence type="predicted"/>
<feature type="transmembrane region" description="Helical" evidence="7">
    <location>
        <begin position="7"/>
        <end position="29"/>
    </location>
</feature>
<evidence type="ECO:0000256" key="6">
    <source>
        <dbReference type="ARBA" id="ARBA00049738"/>
    </source>
</evidence>
<evidence type="ECO:0000313" key="9">
    <source>
        <dbReference type="EMBL" id="MBA7718871.1"/>
    </source>
</evidence>
<evidence type="ECO:0000313" key="11">
    <source>
        <dbReference type="Proteomes" id="UP000441160"/>
    </source>
</evidence>
<evidence type="ECO:0000256" key="5">
    <source>
        <dbReference type="ARBA" id="ARBA00023136"/>
    </source>
</evidence>
<reference evidence="8" key="1">
    <citation type="journal article" date="2014" name="DNA Res.">
        <title>A complete view of the genetic diversity of the Escherichia coli O-antigen biosynthesis gene cluster.</title>
        <authorList>
            <person name="Iguchi A."/>
            <person name="Iyoda S."/>
            <person name="Kikuchi T."/>
            <person name="Ogura Y."/>
            <person name="Katsura K."/>
            <person name="Ohnishi M."/>
            <person name="Hayashi T."/>
            <person name="Thomson N.R."/>
        </authorList>
    </citation>
    <scope>NUCLEOTIDE SEQUENCE</scope>
    <source>
        <strain evidence="8">H711c</strain>
    </source>
</reference>
<feature type="transmembrane region" description="Helical" evidence="7">
    <location>
        <begin position="329"/>
        <end position="349"/>
    </location>
</feature>
<reference evidence="9" key="3">
    <citation type="submission" date="2020-06" db="EMBL/GenBank/DDBJ databases">
        <title>REHAB project genomes.</title>
        <authorList>
            <person name="Shaw L.P."/>
        </authorList>
    </citation>
    <scope>NUCLEOTIDE SEQUENCE</scope>
    <source>
        <strain evidence="9">RHBSTW-00474</strain>
    </source>
</reference>
<gene>
    <name evidence="8" type="primary">wzx</name>
    <name evidence="10" type="ORF">GP944_25420</name>
    <name evidence="9" type="ORF">HV209_09730</name>
</gene>
<keyword evidence="4 7" id="KW-1133">Transmembrane helix</keyword>
<evidence type="ECO:0000313" key="10">
    <source>
        <dbReference type="EMBL" id="MWU33973.1"/>
    </source>
</evidence>
<dbReference type="EMBL" id="JABXPW010000002">
    <property type="protein sequence ID" value="MBA7718871.1"/>
    <property type="molecule type" value="Genomic_DNA"/>
</dbReference>
<comment type="subcellular location">
    <subcellularLocation>
        <location evidence="1">Cell membrane</location>
        <topology evidence="1">Multi-pass membrane protein</topology>
    </subcellularLocation>
</comment>
<protein>
    <recommendedName>
        <fullName evidence="6">Putative O-antigen transporter</fullName>
    </recommendedName>
</protein>
<feature type="transmembrane region" description="Helical" evidence="7">
    <location>
        <begin position="286"/>
        <end position="309"/>
    </location>
</feature>
<evidence type="ECO:0000256" key="2">
    <source>
        <dbReference type="ARBA" id="ARBA00022475"/>
    </source>
</evidence>
<dbReference type="PANTHER" id="PTHR30250:SF11">
    <property type="entry name" value="O-ANTIGEN TRANSPORTER-RELATED"/>
    <property type="match status" value="1"/>
</dbReference>
<keyword evidence="3 7" id="KW-0812">Transmembrane</keyword>
<dbReference type="PANTHER" id="PTHR30250">
    <property type="entry name" value="PST FAMILY PREDICTED COLANIC ACID TRANSPORTER"/>
    <property type="match status" value="1"/>
</dbReference>
<dbReference type="AlphaFoldDB" id="A0A0A8J5P1"/>
<dbReference type="EMBL" id="WTRX01000131">
    <property type="protein sequence ID" value="MWU33973.1"/>
    <property type="molecule type" value="Genomic_DNA"/>
</dbReference>
<evidence type="ECO:0000256" key="7">
    <source>
        <dbReference type="SAM" id="Phobius"/>
    </source>
</evidence>
<evidence type="ECO:0000256" key="4">
    <source>
        <dbReference type="ARBA" id="ARBA00022989"/>
    </source>
</evidence>
<feature type="transmembrane region" description="Helical" evidence="7">
    <location>
        <begin position="71"/>
        <end position="99"/>
    </location>
</feature>
<keyword evidence="5 7" id="KW-0472">Membrane</keyword>
<feature type="transmembrane region" description="Helical" evidence="7">
    <location>
        <begin position="207"/>
        <end position="224"/>
    </location>
</feature>
<feature type="transmembrane region" description="Helical" evidence="7">
    <location>
        <begin position="145"/>
        <end position="163"/>
    </location>
</feature>
<dbReference type="GO" id="GO:0005886">
    <property type="term" value="C:plasma membrane"/>
    <property type="evidence" value="ECO:0007669"/>
    <property type="project" value="UniProtKB-SubCell"/>
</dbReference>
<feature type="transmembrane region" description="Helical" evidence="7">
    <location>
        <begin position="356"/>
        <end position="377"/>
    </location>
</feature>
<feature type="transmembrane region" description="Helical" evidence="7">
    <location>
        <begin position="169"/>
        <end position="195"/>
    </location>
</feature>
<feature type="transmembrane region" description="Helical" evidence="7">
    <location>
        <begin position="383"/>
        <end position="403"/>
    </location>
</feature>
<dbReference type="EMBL" id="AB812049">
    <property type="protein sequence ID" value="BAQ01531.1"/>
    <property type="molecule type" value="Genomic_DNA"/>
</dbReference>
<accession>A0A0A8J5P1</accession>
<dbReference type="Pfam" id="PF01943">
    <property type="entry name" value="Polysacc_synt"/>
    <property type="match status" value="1"/>
</dbReference>
<evidence type="ECO:0000256" key="3">
    <source>
        <dbReference type="ARBA" id="ARBA00022692"/>
    </source>
</evidence>
<evidence type="ECO:0000313" key="8">
    <source>
        <dbReference type="EMBL" id="BAQ01531.1"/>
    </source>
</evidence>
<organism evidence="8">
    <name type="scientific">Escherichia coli</name>
    <dbReference type="NCBI Taxonomy" id="562"/>
    <lineage>
        <taxon>Bacteria</taxon>
        <taxon>Pseudomonadati</taxon>
        <taxon>Pseudomonadota</taxon>
        <taxon>Gammaproteobacteria</taxon>
        <taxon>Enterobacterales</taxon>
        <taxon>Enterobacteriaceae</taxon>
        <taxon>Escherichia</taxon>
    </lineage>
</organism>
<feature type="transmembrane region" description="Helical" evidence="7">
    <location>
        <begin position="111"/>
        <end position="133"/>
    </location>
</feature>
<dbReference type="Proteomes" id="UP000622722">
    <property type="component" value="Unassembled WGS sequence"/>
</dbReference>
<evidence type="ECO:0000256" key="1">
    <source>
        <dbReference type="ARBA" id="ARBA00004651"/>
    </source>
</evidence>
<dbReference type="InterPro" id="IPR002797">
    <property type="entry name" value="Polysacc_synth"/>
</dbReference>
<sequence length="416" mass="46689">MNNFITNILKLISGTAGGQLIALLLMPIVTRLVTVDEMGKYSLVLAIIMVLSSVASMKLELAVMTLSSKTLVIHTLSAFCNVNFIIGILVLITGILLHFSIEHFPLTAVDVVLTALALYFFSLAQFVSSYYSALDEFKKSAINRFAKPVLAVVFQIVLVNLGFGENGLLLGFVIGYILSCFIFDSKFILMTMCHIDFRFVKESYKQFKSYFIFQAPAGVINSLSQNVANFMLIGMIGAYSLGIYSLSFRMLQAPISLVSVSVRDAYFSRAKSIYEKEPSKLANDMLYVIITLTILSGLVSAIIFSYLPFIFAQLFGNSWRESGVVASYLLPWFVLLFSNPPASVVANIINMQRFIFIFEIANLIVRVLTLTFSWWFYKDFKLLIVHFSFAGVIMNLLYILMVYKMAIEKCKVQHAK</sequence>
<dbReference type="RefSeq" id="WP_062874240.1">
    <property type="nucleotide sequence ID" value="NZ_BFQL01000014.1"/>
</dbReference>
<name>A0A0A8J5P1_ECOLX</name>
<reference evidence="10 11" key="2">
    <citation type="submission" date="2019-12" db="EMBL/GenBank/DDBJ databases">
        <title>Enteriobacteria Tanzani isolates_8377-8380.</title>
        <authorList>
            <person name="Subbiah M."/>
            <person name="Call D."/>
        </authorList>
    </citation>
    <scope>NUCLEOTIDE SEQUENCE [LARGE SCALE GENOMIC DNA]</scope>
    <source>
        <strain evidence="10 11">8378wB3</strain>
    </source>
</reference>
<keyword evidence="2" id="KW-1003">Cell membrane</keyword>